<protein>
    <submittedName>
        <fullName evidence="1">Uncharacterized protein</fullName>
    </submittedName>
</protein>
<evidence type="ECO:0000313" key="1">
    <source>
        <dbReference type="EMBL" id="EAL7715665.1"/>
    </source>
</evidence>
<organism evidence="1">
    <name type="scientific">Campylobacter coli</name>
    <dbReference type="NCBI Taxonomy" id="195"/>
    <lineage>
        <taxon>Bacteria</taxon>
        <taxon>Pseudomonadati</taxon>
        <taxon>Campylobacterota</taxon>
        <taxon>Epsilonproteobacteria</taxon>
        <taxon>Campylobacterales</taxon>
        <taxon>Campylobacteraceae</taxon>
        <taxon>Campylobacter</taxon>
    </lineage>
</organism>
<gene>
    <name evidence="1" type="ORF">DVG64_08325</name>
</gene>
<accession>A0A5T1XEX7</accession>
<feature type="non-terminal residue" evidence="1">
    <location>
        <position position="1"/>
    </location>
</feature>
<dbReference type="EMBL" id="AACRBN010000034">
    <property type="protein sequence ID" value="EAL7715665.1"/>
    <property type="molecule type" value="Genomic_DNA"/>
</dbReference>
<dbReference type="AlphaFoldDB" id="A0A5T1XEX7"/>
<proteinExistence type="predicted"/>
<reference evidence="1" key="1">
    <citation type="submission" date="2018-07" db="EMBL/GenBank/DDBJ databases">
        <authorList>
            <consortium name="NARMS: The National Antimicrobial Resistance Monitoring System"/>
        </authorList>
    </citation>
    <scope>NUCLEOTIDE SEQUENCE</scope>
    <source>
        <strain evidence="1">FSIS31800762</strain>
    </source>
</reference>
<name>A0A5T1XEX7_CAMCO</name>
<comment type="caution">
    <text evidence="1">The sequence shown here is derived from an EMBL/GenBank/DDBJ whole genome shotgun (WGS) entry which is preliminary data.</text>
</comment>
<sequence>FKLKEKINLLEEAKRKEDCILMLLCYLYDKKNNKDTEEYKIIANNFIINTTSKNTNFKILDDEYWLFAYEVLSREDPSALNKCKDWKQIKNSNISFIRQEFQ</sequence>